<name>A0AA88ATW0_FICCA</name>
<evidence type="ECO:0000313" key="1">
    <source>
        <dbReference type="EMBL" id="GMN47796.1"/>
    </source>
</evidence>
<dbReference type="AlphaFoldDB" id="A0AA88ATW0"/>
<reference evidence="1" key="1">
    <citation type="submission" date="2023-07" db="EMBL/GenBank/DDBJ databases">
        <title>draft genome sequence of fig (Ficus carica).</title>
        <authorList>
            <person name="Takahashi T."/>
            <person name="Nishimura K."/>
        </authorList>
    </citation>
    <scope>NUCLEOTIDE SEQUENCE</scope>
</reference>
<dbReference type="Proteomes" id="UP001187192">
    <property type="component" value="Unassembled WGS sequence"/>
</dbReference>
<proteinExistence type="predicted"/>
<comment type="caution">
    <text evidence="1">The sequence shown here is derived from an EMBL/GenBank/DDBJ whole genome shotgun (WGS) entry which is preliminary data.</text>
</comment>
<evidence type="ECO:0000313" key="2">
    <source>
        <dbReference type="Proteomes" id="UP001187192"/>
    </source>
</evidence>
<dbReference type="EMBL" id="BTGU01000026">
    <property type="protein sequence ID" value="GMN47796.1"/>
    <property type="molecule type" value="Genomic_DNA"/>
</dbReference>
<protein>
    <submittedName>
        <fullName evidence="1">Uncharacterized protein</fullName>
    </submittedName>
</protein>
<accession>A0AA88ATW0</accession>
<organism evidence="1 2">
    <name type="scientific">Ficus carica</name>
    <name type="common">Common fig</name>
    <dbReference type="NCBI Taxonomy" id="3494"/>
    <lineage>
        <taxon>Eukaryota</taxon>
        <taxon>Viridiplantae</taxon>
        <taxon>Streptophyta</taxon>
        <taxon>Embryophyta</taxon>
        <taxon>Tracheophyta</taxon>
        <taxon>Spermatophyta</taxon>
        <taxon>Magnoliopsida</taxon>
        <taxon>eudicotyledons</taxon>
        <taxon>Gunneridae</taxon>
        <taxon>Pentapetalae</taxon>
        <taxon>rosids</taxon>
        <taxon>fabids</taxon>
        <taxon>Rosales</taxon>
        <taxon>Moraceae</taxon>
        <taxon>Ficeae</taxon>
        <taxon>Ficus</taxon>
    </lineage>
</organism>
<gene>
    <name evidence="1" type="ORF">TIFTF001_016981</name>
</gene>
<keyword evidence="2" id="KW-1185">Reference proteome</keyword>
<sequence>MTVQSSNVVIHGRPQWGGRYWSSSMVAREESSGRIKSGKYDPVQAVGYFRLHMTGLLLEMQFYGRGELRHQQMSYERRIYFKDIV</sequence>